<feature type="compositionally biased region" description="Basic and acidic residues" evidence="13">
    <location>
        <begin position="419"/>
        <end position="428"/>
    </location>
</feature>
<reference evidence="14 15" key="1">
    <citation type="submission" date="2024-04" db="EMBL/GenBank/DDBJ databases">
        <title>Phyllosticta paracitricarpa is synonymous to the EU quarantine fungus P. citricarpa based on phylogenomic analyses.</title>
        <authorList>
            <consortium name="Lawrence Berkeley National Laboratory"/>
            <person name="Van ingen-buijs V.A."/>
            <person name="Van westerhoven A.C."/>
            <person name="Haridas S."/>
            <person name="Skiadas P."/>
            <person name="Martin F."/>
            <person name="Groenewald J.Z."/>
            <person name="Crous P.W."/>
            <person name="Seidl M.F."/>
        </authorList>
    </citation>
    <scope>NUCLEOTIDE SEQUENCE [LARGE SCALE GENOMIC DNA]</scope>
    <source>
        <strain evidence="14 15">CPC 17464</strain>
    </source>
</reference>
<protein>
    <recommendedName>
        <fullName evidence="4">Autophagy-related protein 2</fullName>
    </recommendedName>
</protein>
<feature type="region of interest" description="Disordered" evidence="13">
    <location>
        <begin position="929"/>
        <end position="952"/>
    </location>
</feature>
<evidence type="ECO:0000313" key="14">
    <source>
        <dbReference type="EMBL" id="KAK7545000.1"/>
    </source>
</evidence>
<comment type="catalytic activity">
    <reaction evidence="12">
        <text>a 1,2-diacyl-sn-glycero-3-phosphocholine(in) = a 1,2-diacyl-sn-glycero-3-phosphocholine(out)</text>
        <dbReference type="Rhea" id="RHEA:38571"/>
        <dbReference type="ChEBI" id="CHEBI:57643"/>
    </reaction>
</comment>
<comment type="catalytic activity">
    <reaction evidence="11">
        <text>a 1,2-diacyl-sn-glycero-3-phosphoethanolamine(in) = a 1,2-diacyl-sn-glycero-3-phosphoethanolamine(out)</text>
        <dbReference type="Rhea" id="RHEA:38895"/>
        <dbReference type="ChEBI" id="CHEBI:64612"/>
    </reaction>
</comment>
<evidence type="ECO:0000256" key="4">
    <source>
        <dbReference type="ARBA" id="ARBA00018070"/>
    </source>
</evidence>
<name>A0ABR1MC29_9PEZI</name>
<dbReference type="EMBL" id="JBBPEH010000001">
    <property type="protein sequence ID" value="KAK7545000.1"/>
    <property type="molecule type" value="Genomic_DNA"/>
</dbReference>
<evidence type="ECO:0000256" key="12">
    <source>
        <dbReference type="ARBA" id="ARBA00024631"/>
    </source>
</evidence>
<keyword evidence="15" id="KW-1185">Reference proteome</keyword>
<comment type="caution">
    <text evidence="14">The sequence shown here is derived from an EMBL/GenBank/DDBJ whole genome shotgun (WGS) entry which is preliminary data.</text>
</comment>
<evidence type="ECO:0000256" key="2">
    <source>
        <dbReference type="ARBA" id="ARBA00004623"/>
    </source>
</evidence>
<accession>A0ABR1MC29</accession>
<feature type="region of interest" description="Disordered" evidence="13">
    <location>
        <begin position="1647"/>
        <end position="1671"/>
    </location>
</feature>
<evidence type="ECO:0000256" key="9">
    <source>
        <dbReference type="ARBA" id="ARBA00023136"/>
    </source>
</evidence>
<keyword evidence="9" id="KW-0472">Membrane</keyword>
<dbReference type="RefSeq" id="XP_066660235.1">
    <property type="nucleotide sequence ID" value="XM_066796830.1"/>
</dbReference>
<feature type="compositionally biased region" description="Basic and acidic residues" evidence="13">
    <location>
        <begin position="575"/>
        <end position="587"/>
    </location>
</feature>
<evidence type="ECO:0000256" key="3">
    <source>
        <dbReference type="ARBA" id="ARBA00009714"/>
    </source>
</evidence>
<feature type="compositionally biased region" description="Polar residues" evidence="13">
    <location>
        <begin position="482"/>
        <end position="516"/>
    </location>
</feature>
<keyword evidence="7" id="KW-0072">Autophagy</keyword>
<feature type="compositionally biased region" description="Polar residues" evidence="13">
    <location>
        <begin position="315"/>
        <end position="364"/>
    </location>
</feature>
<feature type="region of interest" description="Disordered" evidence="13">
    <location>
        <begin position="293"/>
        <end position="624"/>
    </location>
</feature>
<feature type="compositionally biased region" description="Polar residues" evidence="13">
    <location>
        <begin position="1968"/>
        <end position="1977"/>
    </location>
</feature>
<sequence length="2108" mass="228601">MAFAFNILSASIKSRLLRYALSRIEFLDDDALDLDRLDLTWGKKNVLALRDVGLNVAKLTSLLSLPPGLTLIKASVRDLRITVPADLSTGICIEINGVIVKTKVAQDLHDNDKTSGKGQPRAKSGPSGEAIPTTEDLAKSFLLEEPPEEKRELEAAIGVQSQYLQESTAEASILSDDSAEASELGTGVGLSLPSVVTNFLDGVRDKLQVSIKNVELHLDMEVPPDGWDNDDAVGPATVVFHIGRVDLEGLTVTSSTVGRENVEDTTEDTRGNKRKLTLETLCAGILLDEKVMSKSRVTVSSPESPAAARSVRPEFSSTLSQGGSFHSSASVSGLHNARTSTASMADNSAPLNKGSQMMESSFSTDDGKFADADEGSSGSQDISQMEQSTVFGMDLSHPSGEDEPSHGQEFGISSSNIRPGDEEQHFDSEQALSLGHIPDDSSSSPSQSSPDLRFGSSQPVYSTSSPKSDPSPTGEHDDISGNAESYHSTTISPKVSQSTQEKLSPTSSGASNVNDLEQSRLFTHEDTESLYMSAMGDELDESERDFKMPGGWDSASTTSSESGPDRARSTTSGRMKRDNLGTIRENEEGLDTPRVQSPVDRARPGRSAGEEGTDAGDDFPDATRTYYPLFDVDTIVVWLPQPGSSPEDTDPPDSPQPARASKVSFEEASVFGSFSQYAASTSRSRVGSSLKEARRPSVQHESSPRNPGAERFAQNPSPNHGMEVEVGKVRAQMDVDFIYLAMGILKSLQDWPAGPDSGQESSTRRAARTDHKFALKVSISDIQIALLNQLSSHGVEPMPFVGPLQHPPWNSGDVLLKTKMSKTTVSVIGKRETLEVKGRTGTLRLGFDDSDILSFSPASSLDETTIGLDPTQESEISWHYVKNDARSEIHISALPMHTALDVQKLDETFAAHGGLSGVLRIGKNIKSTCSLPSSPPRKKPSAGTAGEHSPTPMKMPKVNIVLGGFDFVLQGESCAALLETSRVKIAARDQLFGISVRHARVSGPHPTHRLWAEDVPVQATLDDVDIRYNFTPAEADLAKLLALITPSKYKYEADDDILIDTLMAQRRKGSLIKINARRGVQLEISDLGGLERLKQLGNDVAKLSSVAKLLPDDERPGLLSIIEAAECGVTINVNDKIGRMSVIGKRLQIAHVGLPSLVAVAVGSLESQRGEQQTLVDQVSTPHAHDADIPSLMVRLLGDEMEPTVKVKLFNVLIDYHVDLLMAILGLTEPNETEEAARGPQDSVGTIKRPNSPDNVTKQSSASSERYGSATQPMNLDIQLSDCAVGLNPRNSSAKALLVLTDARVSGALLKDVATTVKADIRKASLLIIDDVSRLARDDLSNVVPRSAELGSRQVVELCRLGFVSVGTTSKAKATIKITEPEAETKQVIDVEFNNDLFVMETCADSTQTLIAIFGGLAPPQPISQAIQYRTKVEPVFNMMASLAGETLGPEQQGEMIDMDQSVIVDDDEQNLHFMGSFYDPDQLPSLDQMTEESVDESKLNANLADALGGREDSGEDLELNFQEDFFGAPSTKRNVAQAWNSRKNEYVESSDVMEVESPLTLHIHDVHFIWNLYDGYDWPETRERLGQKLEEVQQRAQDRRDRRHGVDEDDGVTIEEDLLFGSIYIALPIHQTPQENARQINRAMKGGDDTVSETSYATTTATGTSSRPGSKKVRLKLERGRHHKITFELKGIAADFVAFPPGASETQTSIDVRVRDLDVIDHVPTSTWRKFMTYDRDAGERPLDSPFLKLEVLNVRPVLDLAATELVIRVSVLPVRLHVDQDALDFITRFFEFKDDRASHVPPTQAEQPFIQRLEVKTVKLKLDYKPKQVDYAGLRSGHTTEFMNFVILDGANIVLRRCIVYGISGFDKVHKTLNDIWMPDVKRNQIPSILAGLATVRPIANVGSGFRNFVTLPMSEYRKDGRLVRAVQKGAIAAAKTTGIELLRLGAKVSIGTQAVFQGAEGLLSPTSQSATGGNPSHHHGETDWEELSPNGSPSGAGGANAPEPRAFSNYADQPIGVRAGLISARRHLQADFASARDAIIAIPGEIMESGSASGAAWVIARNAPVLVVRPLAAAAKASGAALFGAANAMDRESARRIDEKYKRQH</sequence>
<dbReference type="InterPro" id="IPR026849">
    <property type="entry name" value="ATG2"/>
</dbReference>
<comment type="similarity">
    <text evidence="3">Belongs to the ATG2 family.</text>
</comment>
<feature type="compositionally biased region" description="Polar residues" evidence="13">
    <location>
        <begin position="376"/>
        <end position="390"/>
    </location>
</feature>
<evidence type="ECO:0000256" key="13">
    <source>
        <dbReference type="SAM" id="MobiDB-lite"/>
    </source>
</evidence>
<feature type="compositionally biased region" description="Low complexity" evidence="13">
    <location>
        <begin position="462"/>
        <end position="473"/>
    </location>
</feature>
<feature type="region of interest" description="Disordered" evidence="13">
    <location>
        <begin position="682"/>
        <end position="722"/>
    </location>
</feature>
<feature type="compositionally biased region" description="Acidic residues" evidence="13">
    <location>
        <begin position="611"/>
        <end position="620"/>
    </location>
</feature>
<dbReference type="GeneID" id="92029736"/>
<feature type="compositionally biased region" description="Low complexity" evidence="13">
    <location>
        <begin position="440"/>
        <end position="451"/>
    </location>
</feature>
<evidence type="ECO:0000256" key="5">
    <source>
        <dbReference type="ARBA" id="ARBA00022448"/>
    </source>
</evidence>
<evidence type="ECO:0000256" key="8">
    <source>
        <dbReference type="ARBA" id="ARBA00023055"/>
    </source>
</evidence>
<feature type="region of interest" description="Disordered" evidence="13">
    <location>
        <begin position="639"/>
        <end position="663"/>
    </location>
</feature>
<evidence type="ECO:0000256" key="7">
    <source>
        <dbReference type="ARBA" id="ARBA00023006"/>
    </source>
</evidence>
<evidence type="ECO:0000256" key="6">
    <source>
        <dbReference type="ARBA" id="ARBA00022824"/>
    </source>
</evidence>
<evidence type="ECO:0000256" key="1">
    <source>
        <dbReference type="ARBA" id="ARBA00004406"/>
    </source>
</evidence>
<dbReference type="PANTHER" id="PTHR13190">
    <property type="entry name" value="AUTOPHAGY-RELATED 2, ISOFORM A"/>
    <property type="match status" value="1"/>
</dbReference>
<comment type="subcellular location">
    <subcellularLocation>
        <location evidence="1">Endoplasmic reticulum membrane</location>
        <topology evidence="1">Peripheral membrane protein</topology>
    </subcellularLocation>
    <subcellularLocation>
        <location evidence="2">Preautophagosomal structure membrane</location>
        <topology evidence="2">Peripheral membrane protein</topology>
    </subcellularLocation>
</comment>
<feature type="compositionally biased region" description="Low complexity" evidence="13">
    <location>
        <begin position="1653"/>
        <end position="1667"/>
    </location>
</feature>
<keyword evidence="5" id="KW-0813">Transport</keyword>
<feature type="region of interest" description="Disordered" evidence="13">
    <location>
        <begin position="1968"/>
        <end position="2011"/>
    </location>
</feature>
<evidence type="ECO:0000256" key="10">
    <source>
        <dbReference type="ARBA" id="ARBA00024479"/>
    </source>
</evidence>
<feature type="region of interest" description="Disordered" evidence="13">
    <location>
        <begin position="109"/>
        <end position="132"/>
    </location>
</feature>
<evidence type="ECO:0000256" key="11">
    <source>
        <dbReference type="ARBA" id="ARBA00024615"/>
    </source>
</evidence>
<keyword evidence="6" id="KW-0256">Endoplasmic reticulum</keyword>
<proteinExistence type="inferred from homology"/>
<keyword evidence="8" id="KW-0445">Lipid transport</keyword>
<gene>
    <name evidence="14" type="ORF">J3D65DRAFT_546726</name>
</gene>
<dbReference type="PANTHER" id="PTHR13190:SF1">
    <property type="entry name" value="AUTOPHAGY-RELATED 2, ISOFORM A"/>
    <property type="match status" value="1"/>
</dbReference>
<dbReference type="Pfam" id="PF13329">
    <property type="entry name" value="ATG2_CAD"/>
    <property type="match status" value="1"/>
</dbReference>
<organism evidence="14 15">
    <name type="scientific">Phyllosticta citribraziliensis</name>
    <dbReference type="NCBI Taxonomy" id="989973"/>
    <lineage>
        <taxon>Eukaryota</taxon>
        <taxon>Fungi</taxon>
        <taxon>Dikarya</taxon>
        <taxon>Ascomycota</taxon>
        <taxon>Pezizomycotina</taxon>
        <taxon>Dothideomycetes</taxon>
        <taxon>Dothideomycetes incertae sedis</taxon>
        <taxon>Botryosphaeriales</taxon>
        <taxon>Phyllostictaceae</taxon>
        <taxon>Phyllosticta</taxon>
    </lineage>
</organism>
<dbReference type="Proteomes" id="UP001360953">
    <property type="component" value="Unassembled WGS sequence"/>
</dbReference>
<comment type="catalytic activity">
    <reaction evidence="10">
        <text>a 1,2-diacyl-sn-glycero-3-phospho-L-serine(in) = a 1,2-diacyl-sn-glycero-3-phospho-L-serine(out)</text>
        <dbReference type="Rhea" id="RHEA:38663"/>
        <dbReference type="ChEBI" id="CHEBI:57262"/>
    </reaction>
</comment>
<evidence type="ECO:0000313" key="15">
    <source>
        <dbReference type="Proteomes" id="UP001360953"/>
    </source>
</evidence>
<feature type="region of interest" description="Disordered" evidence="13">
    <location>
        <begin position="1231"/>
        <end position="1270"/>
    </location>
</feature>
<feature type="compositionally biased region" description="Polar residues" evidence="13">
    <location>
        <begin position="1252"/>
        <end position="1270"/>
    </location>
</feature>